<dbReference type="GO" id="GO:0005576">
    <property type="term" value="C:extracellular region"/>
    <property type="evidence" value="ECO:0007669"/>
    <property type="project" value="UniProtKB-SubCell"/>
</dbReference>
<dbReference type="InterPro" id="IPR014044">
    <property type="entry name" value="CAP_dom"/>
</dbReference>
<dbReference type="Proteomes" id="UP000001292">
    <property type="component" value="Unassembled WGS sequence"/>
</dbReference>
<evidence type="ECO:0000256" key="2">
    <source>
        <dbReference type="ARBA" id="ARBA00022525"/>
    </source>
</evidence>
<evidence type="ECO:0000313" key="4">
    <source>
        <dbReference type="EMBL" id="EDW46324.1"/>
    </source>
</evidence>
<name>B4IFA2_DROSE</name>
<organism evidence="5">
    <name type="scientific">Drosophila sechellia</name>
    <name type="common">Fruit fly</name>
    <dbReference type="NCBI Taxonomy" id="7238"/>
    <lineage>
        <taxon>Eukaryota</taxon>
        <taxon>Metazoa</taxon>
        <taxon>Ecdysozoa</taxon>
        <taxon>Arthropoda</taxon>
        <taxon>Hexapoda</taxon>
        <taxon>Insecta</taxon>
        <taxon>Pterygota</taxon>
        <taxon>Neoptera</taxon>
        <taxon>Endopterygota</taxon>
        <taxon>Diptera</taxon>
        <taxon>Brachycera</taxon>
        <taxon>Muscomorpha</taxon>
        <taxon>Ephydroidea</taxon>
        <taxon>Drosophilidae</taxon>
        <taxon>Drosophila</taxon>
        <taxon>Sophophora</taxon>
    </lineage>
</organism>
<dbReference type="EMBL" id="CH480833">
    <property type="protein sequence ID" value="EDW46324.1"/>
    <property type="molecule type" value="Genomic_DNA"/>
</dbReference>
<feature type="domain" description="SCP" evidence="3">
    <location>
        <begin position="117"/>
        <end position="268"/>
    </location>
</feature>
<keyword evidence="2" id="KW-0964">Secreted</keyword>
<proteinExistence type="predicted"/>
<dbReference type="InterPro" id="IPR035940">
    <property type="entry name" value="CAP_sf"/>
</dbReference>
<dbReference type="PhylomeDB" id="B4IFA2"/>
<protein>
    <submittedName>
        <fullName evidence="4">GM23336</fullName>
    </submittedName>
</protein>
<dbReference type="STRING" id="7238.B4IFA2"/>
<dbReference type="OMA" id="VKSCDGG"/>
<dbReference type="Pfam" id="PF00188">
    <property type="entry name" value="CAP"/>
    <property type="match status" value="1"/>
</dbReference>
<dbReference type="SMART" id="SM00198">
    <property type="entry name" value="SCP"/>
    <property type="match status" value="1"/>
</dbReference>
<evidence type="ECO:0000256" key="1">
    <source>
        <dbReference type="ARBA" id="ARBA00004613"/>
    </source>
</evidence>
<keyword evidence="5" id="KW-1185">Reference proteome</keyword>
<dbReference type="HOGENOM" id="CLU_035730_1_0_1"/>
<reference evidence="4 5" key="1">
    <citation type="journal article" date="2007" name="Nature">
        <title>Evolution of genes and genomes on the Drosophila phylogeny.</title>
        <authorList>
            <consortium name="Drosophila 12 Genomes Consortium"/>
            <person name="Clark A.G."/>
            <person name="Eisen M.B."/>
            <person name="Smith D.R."/>
            <person name="Bergman C.M."/>
            <person name="Oliver B."/>
            <person name="Markow T.A."/>
            <person name="Kaufman T.C."/>
            <person name="Kellis M."/>
            <person name="Gelbart W."/>
            <person name="Iyer V.N."/>
            <person name="Pollard D.A."/>
            <person name="Sackton T.B."/>
            <person name="Larracuente A.M."/>
            <person name="Singh N.D."/>
            <person name="Abad J.P."/>
            <person name="Abt D.N."/>
            <person name="Adryan B."/>
            <person name="Aguade M."/>
            <person name="Akashi H."/>
            <person name="Anderson W.W."/>
            <person name="Aquadro C.F."/>
            <person name="Ardell D.H."/>
            <person name="Arguello R."/>
            <person name="Artieri C.G."/>
            <person name="Barbash D.A."/>
            <person name="Barker D."/>
            <person name="Barsanti P."/>
            <person name="Batterham P."/>
            <person name="Batzoglou S."/>
            <person name="Begun D."/>
            <person name="Bhutkar A."/>
            <person name="Blanco E."/>
            <person name="Bosak S.A."/>
            <person name="Bradley R.K."/>
            <person name="Brand A.D."/>
            <person name="Brent M.R."/>
            <person name="Brooks A.N."/>
            <person name="Brown R.H."/>
            <person name="Butlin R.K."/>
            <person name="Caggese C."/>
            <person name="Calvi B.R."/>
            <person name="Bernardo de Carvalho A."/>
            <person name="Caspi A."/>
            <person name="Castrezana S."/>
            <person name="Celniker S.E."/>
            <person name="Chang J.L."/>
            <person name="Chapple C."/>
            <person name="Chatterji S."/>
            <person name="Chinwalla A."/>
            <person name="Civetta A."/>
            <person name="Clifton S.W."/>
            <person name="Comeron J.M."/>
            <person name="Costello J.C."/>
            <person name="Coyne J.A."/>
            <person name="Daub J."/>
            <person name="David R.G."/>
            <person name="Delcher A.L."/>
            <person name="Delehaunty K."/>
            <person name="Do C.B."/>
            <person name="Ebling H."/>
            <person name="Edwards K."/>
            <person name="Eickbush T."/>
            <person name="Evans J.D."/>
            <person name="Filipski A."/>
            <person name="Findeiss S."/>
            <person name="Freyhult E."/>
            <person name="Fulton L."/>
            <person name="Fulton R."/>
            <person name="Garcia A.C."/>
            <person name="Gardiner A."/>
            <person name="Garfield D.A."/>
            <person name="Garvin B.E."/>
            <person name="Gibson G."/>
            <person name="Gilbert D."/>
            <person name="Gnerre S."/>
            <person name="Godfrey J."/>
            <person name="Good R."/>
            <person name="Gotea V."/>
            <person name="Gravely B."/>
            <person name="Greenberg A.J."/>
            <person name="Griffiths-Jones S."/>
            <person name="Gross S."/>
            <person name="Guigo R."/>
            <person name="Gustafson E.A."/>
            <person name="Haerty W."/>
            <person name="Hahn M.W."/>
            <person name="Halligan D.L."/>
            <person name="Halpern A.L."/>
            <person name="Halter G.M."/>
            <person name="Han M.V."/>
            <person name="Heger A."/>
            <person name="Hillier L."/>
            <person name="Hinrichs A.S."/>
            <person name="Holmes I."/>
            <person name="Hoskins R.A."/>
            <person name="Hubisz M.J."/>
            <person name="Hultmark D."/>
            <person name="Huntley M.A."/>
            <person name="Jaffe D.B."/>
            <person name="Jagadeeshan S."/>
            <person name="Jeck W.R."/>
            <person name="Johnson J."/>
            <person name="Jones C.D."/>
            <person name="Jordan W.C."/>
            <person name="Karpen G.H."/>
            <person name="Kataoka E."/>
            <person name="Keightley P.D."/>
            <person name="Kheradpour P."/>
            <person name="Kirkness E.F."/>
            <person name="Koerich L.B."/>
            <person name="Kristiansen K."/>
            <person name="Kudrna D."/>
            <person name="Kulathinal R.J."/>
            <person name="Kumar S."/>
            <person name="Kwok R."/>
            <person name="Lander E."/>
            <person name="Langley C.H."/>
            <person name="Lapoint R."/>
            <person name="Lazzaro B.P."/>
            <person name="Lee S.J."/>
            <person name="Levesque L."/>
            <person name="Li R."/>
            <person name="Lin C.F."/>
            <person name="Lin M.F."/>
            <person name="Lindblad-Toh K."/>
            <person name="Llopart A."/>
            <person name="Long M."/>
            <person name="Low L."/>
            <person name="Lozovsky E."/>
            <person name="Lu J."/>
            <person name="Luo M."/>
            <person name="Machado C.A."/>
            <person name="Makalowski W."/>
            <person name="Marzo M."/>
            <person name="Matsuda M."/>
            <person name="Matzkin L."/>
            <person name="McAllister B."/>
            <person name="McBride C.S."/>
            <person name="McKernan B."/>
            <person name="McKernan K."/>
            <person name="Mendez-Lago M."/>
            <person name="Minx P."/>
            <person name="Mollenhauer M.U."/>
            <person name="Montooth K."/>
            <person name="Mount S.M."/>
            <person name="Mu X."/>
            <person name="Myers E."/>
            <person name="Negre B."/>
            <person name="Newfeld S."/>
            <person name="Nielsen R."/>
            <person name="Noor M.A."/>
            <person name="O'Grady P."/>
            <person name="Pachter L."/>
            <person name="Papaceit M."/>
            <person name="Parisi M.J."/>
            <person name="Parisi M."/>
            <person name="Parts L."/>
            <person name="Pedersen J.S."/>
            <person name="Pesole G."/>
            <person name="Phillippy A.M."/>
            <person name="Ponting C.P."/>
            <person name="Pop M."/>
            <person name="Porcelli D."/>
            <person name="Powell J.R."/>
            <person name="Prohaska S."/>
            <person name="Pruitt K."/>
            <person name="Puig M."/>
            <person name="Quesneville H."/>
            <person name="Ram K.R."/>
            <person name="Rand D."/>
            <person name="Rasmussen M.D."/>
            <person name="Reed L.K."/>
            <person name="Reenan R."/>
            <person name="Reily A."/>
            <person name="Remington K.A."/>
            <person name="Rieger T.T."/>
            <person name="Ritchie M.G."/>
            <person name="Robin C."/>
            <person name="Rogers Y.H."/>
            <person name="Rohde C."/>
            <person name="Rozas J."/>
            <person name="Rubenfield M.J."/>
            <person name="Ruiz A."/>
            <person name="Russo S."/>
            <person name="Salzberg S.L."/>
            <person name="Sanchez-Gracia A."/>
            <person name="Saranga D.J."/>
            <person name="Sato H."/>
            <person name="Schaeffer S.W."/>
            <person name="Schatz M.C."/>
            <person name="Schlenke T."/>
            <person name="Schwartz R."/>
            <person name="Segarra C."/>
            <person name="Singh R.S."/>
            <person name="Sirot L."/>
            <person name="Sirota M."/>
            <person name="Sisneros N.B."/>
            <person name="Smith C.D."/>
            <person name="Smith T.F."/>
            <person name="Spieth J."/>
            <person name="Stage D.E."/>
            <person name="Stark A."/>
            <person name="Stephan W."/>
            <person name="Strausberg R.L."/>
            <person name="Strempel S."/>
            <person name="Sturgill D."/>
            <person name="Sutton G."/>
            <person name="Sutton G.G."/>
            <person name="Tao W."/>
            <person name="Teichmann S."/>
            <person name="Tobari Y.N."/>
            <person name="Tomimura Y."/>
            <person name="Tsolas J.M."/>
            <person name="Valente V.L."/>
            <person name="Venter E."/>
            <person name="Venter J.C."/>
            <person name="Vicario S."/>
            <person name="Vieira F.G."/>
            <person name="Vilella A.J."/>
            <person name="Villasante A."/>
            <person name="Walenz B."/>
            <person name="Wang J."/>
            <person name="Wasserman M."/>
            <person name="Watts T."/>
            <person name="Wilson D."/>
            <person name="Wilson R.K."/>
            <person name="Wing R.A."/>
            <person name="Wolfner M.F."/>
            <person name="Wong A."/>
            <person name="Wong G.K."/>
            <person name="Wu C.I."/>
            <person name="Wu G."/>
            <person name="Yamamoto D."/>
            <person name="Yang H.P."/>
            <person name="Yang S.P."/>
            <person name="Yorke J.A."/>
            <person name="Yoshida K."/>
            <person name="Zdobnov E."/>
            <person name="Zhang P."/>
            <person name="Zhang Y."/>
            <person name="Zimin A.V."/>
            <person name="Baldwin J."/>
            <person name="Abdouelleil A."/>
            <person name="Abdulkadir J."/>
            <person name="Abebe A."/>
            <person name="Abera B."/>
            <person name="Abreu J."/>
            <person name="Acer S.C."/>
            <person name="Aftuck L."/>
            <person name="Alexander A."/>
            <person name="An P."/>
            <person name="Anderson E."/>
            <person name="Anderson S."/>
            <person name="Arachi H."/>
            <person name="Azer M."/>
            <person name="Bachantsang P."/>
            <person name="Barry A."/>
            <person name="Bayul T."/>
            <person name="Berlin A."/>
            <person name="Bessette D."/>
            <person name="Bloom T."/>
            <person name="Blye J."/>
            <person name="Boguslavskiy L."/>
            <person name="Bonnet C."/>
            <person name="Boukhgalter B."/>
            <person name="Bourzgui I."/>
            <person name="Brown A."/>
            <person name="Cahill P."/>
            <person name="Channer S."/>
            <person name="Cheshatsang Y."/>
            <person name="Chuda L."/>
            <person name="Citroen M."/>
            <person name="Collymore A."/>
            <person name="Cooke P."/>
            <person name="Costello M."/>
            <person name="D'Aco K."/>
            <person name="Daza R."/>
            <person name="De Haan G."/>
            <person name="DeGray S."/>
            <person name="DeMaso C."/>
            <person name="Dhargay N."/>
            <person name="Dooley K."/>
            <person name="Dooley E."/>
            <person name="Doricent M."/>
            <person name="Dorje P."/>
            <person name="Dorjee K."/>
            <person name="Dupes A."/>
            <person name="Elong R."/>
            <person name="Falk J."/>
            <person name="Farina A."/>
            <person name="Faro S."/>
            <person name="Ferguson D."/>
            <person name="Fisher S."/>
            <person name="Foley C.D."/>
            <person name="Franke A."/>
            <person name="Friedrich D."/>
            <person name="Gadbois L."/>
            <person name="Gearin G."/>
            <person name="Gearin C.R."/>
            <person name="Giannoukos G."/>
            <person name="Goode T."/>
            <person name="Graham J."/>
            <person name="Grandbois E."/>
            <person name="Grewal S."/>
            <person name="Gyaltsen K."/>
            <person name="Hafez N."/>
            <person name="Hagos B."/>
            <person name="Hall J."/>
            <person name="Henson C."/>
            <person name="Hollinger A."/>
            <person name="Honan T."/>
            <person name="Huard M.D."/>
            <person name="Hughes L."/>
            <person name="Hurhula B."/>
            <person name="Husby M.E."/>
            <person name="Kamat A."/>
            <person name="Kanga B."/>
            <person name="Kashin S."/>
            <person name="Khazanovich D."/>
            <person name="Kisner P."/>
            <person name="Lance K."/>
            <person name="Lara M."/>
            <person name="Lee W."/>
            <person name="Lennon N."/>
            <person name="Letendre F."/>
            <person name="LeVine R."/>
            <person name="Lipovsky A."/>
            <person name="Liu X."/>
            <person name="Liu J."/>
            <person name="Liu S."/>
            <person name="Lokyitsang T."/>
            <person name="Lokyitsang Y."/>
            <person name="Lubonja R."/>
            <person name="Lui A."/>
            <person name="MacDonald P."/>
            <person name="Magnisalis V."/>
            <person name="Maru K."/>
            <person name="Matthews C."/>
            <person name="McCusker W."/>
            <person name="McDonough S."/>
            <person name="Mehta T."/>
            <person name="Meldrim J."/>
            <person name="Meneus L."/>
            <person name="Mihai O."/>
            <person name="Mihalev A."/>
            <person name="Mihova T."/>
            <person name="Mittelman R."/>
            <person name="Mlenga V."/>
            <person name="Montmayeur A."/>
            <person name="Mulrain L."/>
            <person name="Navidi A."/>
            <person name="Naylor J."/>
            <person name="Negash T."/>
            <person name="Nguyen T."/>
            <person name="Nguyen N."/>
            <person name="Nicol R."/>
            <person name="Norbu C."/>
            <person name="Norbu N."/>
            <person name="Novod N."/>
            <person name="O'Neill B."/>
            <person name="Osman S."/>
            <person name="Markiewicz E."/>
            <person name="Oyono O.L."/>
            <person name="Patti C."/>
            <person name="Phunkhang P."/>
            <person name="Pierre F."/>
            <person name="Priest M."/>
            <person name="Raghuraman S."/>
            <person name="Rege F."/>
            <person name="Reyes R."/>
            <person name="Rise C."/>
            <person name="Rogov P."/>
            <person name="Ross K."/>
            <person name="Ryan E."/>
            <person name="Settipalli S."/>
            <person name="Shea T."/>
            <person name="Sherpa N."/>
            <person name="Shi L."/>
            <person name="Shih D."/>
            <person name="Sparrow T."/>
            <person name="Spaulding J."/>
            <person name="Stalker J."/>
            <person name="Stange-Thomann N."/>
            <person name="Stavropoulos S."/>
            <person name="Stone C."/>
            <person name="Strader C."/>
            <person name="Tesfaye S."/>
            <person name="Thomson T."/>
            <person name="Thoulutsang Y."/>
            <person name="Thoulutsang D."/>
            <person name="Topham K."/>
            <person name="Topping I."/>
            <person name="Tsamla T."/>
            <person name="Vassiliev H."/>
            <person name="Vo A."/>
            <person name="Wangchuk T."/>
            <person name="Wangdi T."/>
            <person name="Weiand M."/>
            <person name="Wilkinson J."/>
            <person name="Wilson A."/>
            <person name="Yadav S."/>
            <person name="Young G."/>
            <person name="Yu Q."/>
            <person name="Zembek L."/>
            <person name="Zhong D."/>
            <person name="Zimmer A."/>
            <person name="Zwirko Z."/>
            <person name="Jaffe D.B."/>
            <person name="Alvarez P."/>
            <person name="Brockman W."/>
            <person name="Butler J."/>
            <person name="Chin C."/>
            <person name="Gnerre S."/>
            <person name="Grabherr M."/>
            <person name="Kleber M."/>
            <person name="Mauceli E."/>
            <person name="MacCallum I."/>
        </authorList>
    </citation>
    <scope>NUCLEOTIDE SEQUENCE [LARGE SCALE GENOMIC DNA]</scope>
    <source>
        <strain evidence="5">Rob3c / Tucson 14021-0248.25</strain>
    </source>
</reference>
<dbReference type="AlphaFoldDB" id="B4IFA2"/>
<accession>B4IFA2</accession>
<evidence type="ECO:0000259" key="3">
    <source>
        <dbReference type="SMART" id="SM00198"/>
    </source>
</evidence>
<gene>
    <name evidence="4" type="primary">Dsec\GM23336</name>
    <name evidence="4" type="ORF">Dsec_GM23336</name>
</gene>
<dbReference type="CDD" id="cd05380">
    <property type="entry name" value="CAP_euk"/>
    <property type="match status" value="1"/>
</dbReference>
<dbReference type="Gene3D" id="3.40.33.10">
    <property type="entry name" value="CAP"/>
    <property type="match status" value="1"/>
</dbReference>
<dbReference type="SMR" id="B4IFA2"/>
<sequence>MVTTSLPTLSTAIEMPFAPLIQCNTCQRRLGSAPDFSTANFFLRLCTCPLPWLWPSCQGIGWMVRSPLRNGGMGKGGGWGWLGMAVANAKGMPRKGGRNFDSTCPKQATAMVKMSWDMIALIVDKHNEYRNKFAGGIDENPKAARMTTIEWDPELAKVADGLVRRCEPIRDQCAITPTYNHAEVSYSLEKYFCMTSKKEALRKQLDHWFDPNRKDEVQKLFFSWTRNQQELSTNYFQVLRDRANRVGCAIVEYVRPALVHQLLKCVYNCGVSLCEEEDNPVYEDTDEEAASECMKGSNKQYKNLCHKDELVKSCNGGSLFVEPENDYNDGQEENMENDYELESTVFTLPTYDPNDVLPTLPDNPDFNP</sequence>
<comment type="subcellular location">
    <subcellularLocation>
        <location evidence="1">Secreted</location>
    </subcellularLocation>
</comment>
<evidence type="ECO:0000313" key="5">
    <source>
        <dbReference type="Proteomes" id="UP000001292"/>
    </source>
</evidence>
<dbReference type="SUPFAM" id="SSF55797">
    <property type="entry name" value="PR-1-like"/>
    <property type="match status" value="1"/>
</dbReference>